<dbReference type="AlphaFoldDB" id="A0A090D2L3"/>
<dbReference type="NCBIfam" id="TIGR00331">
    <property type="entry name" value="hrcA"/>
    <property type="match status" value="1"/>
</dbReference>
<evidence type="ECO:0000259" key="6">
    <source>
        <dbReference type="Pfam" id="PF01628"/>
    </source>
</evidence>
<dbReference type="Pfam" id="PF01628">
    <property type="entry name" value="HrcA"/>
    <property type="match status" value="1"/>
</dbReference>
<dbReference type="PANTHER" id="PTHR34824">
    <property type="entry name" value="HEAT-INDUCIBLE TRANSCRIPTION REPRESSOR HRCA"/>
    <property type="match status" value="1"/>
</dbReference>
<feature type="domain" description="Heat-inducible transcription repressor HrcA C-terminal" evidence="6">
    <location>
        <begin position="116"/>
        <end position="327"/>
    </location>
</feature>
<dbReference type="OrthoDB" id="9783139at2"/>
<dbReference type="InterPro" id="IPR023120">
    <property type="entry name" value="WHTH_transcript_rep_HrcA_IDD"/>
</dbReference>
<comment type="caution">
    <text evidence="7">The sequence shown here is derived from an EMBL/GenBank/DDBJ whole genome shotgun (WGS) entry which is preliminary data.</text>
</comment>
<dbReference type="Gene3D" id="3.30.450.40">
    <property type="match status" value="1"/>
</dbReference>
<evidence type="ECO:0000256" key="4">
    <source>
        <dbReference type="ARBA" id="ARBA00023163"/>
    </source>
</evidence>
<comment type="function">
    <text evidence="5">Negative regulator of class I heat shock genes (grpE-dnaK-dnaJ and groELS operons). Prevents heat-shock induction of these operons.</text>
</comment>
<evidence type="ECO:0000313" key="7">
    <source>
        <dbReference type="EMBL" id="CDR34725.1"/>
    </source>
</evidence>
<dbReference type="SUPFAM" id="SSF55781">
    <property type="entry name" value="GAF domain-like"/>
    <property type="match status" value="1"/>
</dbReference>
<dbReference type="InterPro" id="IPR036388">
    <property type="entry name" value="WH-like_DNA-bd_sf"/>
</dbReference>
<name>A0A090D2L3_9BACT</name>
<dbReference type="Proteomes" id="UP000031552">
    <property type="component" value="Unassembled WGS sequence"/>
</dbReference>
<dbReference type="Gene3D" id="3.30.390.60">
    <property type="entry name" value="Heat-inducible transcription repressor hrca homolog, domain 3"/>
    <property type="match status" value="1"/>
</dbReference>
<dbReference type="Gene3D" id="1.10.10.10">
    <property type="entry name" value="Winged helix-like DNA-binding domain superfamily/Winged helix DNA-binding domain"/>
    <property type="match status" value="1"/>
</dbReference>
<keyword evidence="4 5" id="KW-0804">Transcription</keyword>
<proteinExistence type="inferred from homology"/>
<dbReference type="RefSeq" id="WP_154017683.1">
    <property type="nucleotide sequence ID" value="NZ_CCEJ010000009.1"/>
</dbReference>
<organism evidence="7 8">
    <name type="scientific">Candidatus Criblamydia sequanensis CRIB-18</name>
    <dbReference type="NCBI Taxonomy" id="1437425"/>
    <lineage>
        <taxon>Bacteria</taxon>
        <taxon>Pseudomonadati</taxon>
        <taxon>Chlamydiota</taxon>
        <taxon>Chlamydiia</taxon>
        <taxon>Parachlamydiales</taxon>
        <taxon>Candidatus Criblamydiaceae</taxon>
        <taxon>Candidatus Criblamydia</taxon>
    </lineage>
</organism>
<dbReference type="eggNOG" id="COG1420">
    <property type="taxonomic scope" value="Bacteria"/>
</dbReference>
<dbReference type="PANTHER" id="PTHR34824:SF1">
    <property type="entry name" value="HEAT-INDUCIBLE TRANSCRIPTION REPRESSOR HRCA"/>
    <property type="match status" value="1"/>
</dbReference>
<evidence type="ECO:0000256" key="2">
    <source>
        <dbReference type="ARBA" id="ARBA00023015"/>
    </source>
</evidence>
<dbReference type="InterPro" id="IPR036390">
    <property type="entry name" value="WH_DNA-bd_sf"/>
</dbReference>
<gene>
    <name evidence="5 7" type="primary">hrcA</name>
    <name evidence="7" type="ORF">CSEC_1918</name>
</gene>
<evidence type="ECO:0000256" key="1">
    <source>
        <dbReference type="ARBA" id="ARBA00022491"/>
    </source>
</evidence>
<sequence>MKNAIVKEKRSVKQKREKLVLFGVIEHYIRTGKAVGSNTLKEAGFKTLSSATIRNYFATLEKEGFLLQQHISGGRIPTEKAYRYYANEVFEKESVKEPIAKLKPLAAWDSKEITALLQFSAETVSDITGLATFISAPRFDHDFIVDLKIVPLDLSRAVCLIITEFGSVKAEIIKIDFKLTNFIIKRVEEYFQWRLKGFEKPEHLTAEEESFAESVYNEMVVRFVVGHTTFLSEDLIRVGFSKLLSLSDFQEAKEVAPSLALFENTQAMRLLLRECFRRNKPQVWIGEDLKSYSEIKPECAVMAVPYHINRQPIGAIGVLGPIRMPYKSLFGLLEQASSLVGGALTKAIYKFKITYRQPDRSLSQIIQEEKKLLSDYKPMLLEDKSINKNV</sequence>
<protein>
    <recommendedName>
        <fullName evidence="5">Heat-inducible transcription repressor HrcA</fullName>
    </recommendedName>
</protein>
<keyword evidence="3 5" id="KW-0346">Stress response</keyword>
<dbReference type="InterPro" id="IPR021153">
    <property type="entry name" value="HrcA_C"/>
</dbReference>
<keyword evidence="2 5" id="KW-0805">Transcription regulation</keyword>
<keyword evidence="8" id="KW-1185">Reference proteome</keyword>
<dbReference type="InterPro" id="IPR029016">
    <property type="entry name" value="GAF-like_dom_sf"/>
</dbReference>
<evidence type="ECO:0000313" key="8">
    <source>
        <dbReference type="Proteomes" id="UP000031552"/>
    </source>
</evidence>
<evidence type="ECO:0000256" key="3">
    <source>
        <dbReference type="ARBA" id="ARBA00023016"/>
    </source>
</evidence>
<dbReference type="InterPro" id="IPR002571">
    <property type="entry name" value="HrcA"/>
</dbReference>
<keyword evidence="1 5" id="KW-0678">Repressor</keyword>
<dbReference type="EMBL" id="CCEJ010000009">
    <property type="protein sequence ID" value="CDR34725.1"/>
    <property type="molecule type" value="Genomic_DNA"/>
</dbReference>
<dbReference type="PIRSF" id="PIRSF005485">
    <property type="entry name" value="HrcA"/>
    <property type="match status" value="1"/>
</dbReference>
<evidence type="ECO:0000256" key="5">
    <source>
        <dbReference type="HAMAP-Rule" id="MF_00081"/>
    </source>
</evidence>
<dbReference type="HAMAP" id="MF_00081">
    <property type="entry name" value="HrcA"/>
    <property type="match status" value="1"/>
</dbReference>
<reference evidence="7" key="1">
    <citation type="submission" date="2013-12" db="EMBL/GenBank/DDBJ databases">
        <authorList>
            <person name="Linke B."/>
        </authorList>
    </citation>
    <scope>NUCLEOTIDE SEQUENCE [LARGE SCALE GENOMIC DNA]</scope>
    <source>
        <strain evidence="7">CRIB-18</strain>
    </source>
</reference>
<dbReference type="GO" id="GO:0045892">
    <property type="term" value="P:negative regulation of DNA-templated transcription"/>
    <property type="evidence" value="ECO:0007669"/>
    <property type="project" value="UniProtKB-UniRule"/>
</dbReference>
<dbReference type="GO" id="GO:0003677">
    <property type="term" value="F:DNA binding"/>
    <property type="evidence" value="ECO:0007669"/>
    <property type="project" value="InterPro"/>
</dbReference>
<comment type="similarity">
    <text evidence="5">Belongs to the HrcA family.</text>
</comment>
<accession>A0A090D2L3</accession>
<reference evidence="7" key="2">
    <citation type="submission" date="2014-09" db="EMBL/GenBank/DDBJ databases">
        <title>Criblamydia sequanensis harbors a mega-plasmid encoding arsenite resistance.</title>
        <authorList>
            <person name="Bertelli C."/>
            <person name="Goesmann A."/>
            <person name="Greub G."/>
        </authorList>
    </citation>
    <scope>NUCLEOTIDE SEQUENCE [LARGE SCALE GENOMIC DNA]</scope>
    <source>
        <strain evidence="7">CRIB-18</strain>
    </source>
</reference>
<dbReference type="STRING" id="1437425.CSEC_1918"/>
<dbReference type="SUPFAM" id="SSF46785">
    <property type="entry name" value="Winged helix' DNA-binding domain"/>
    <property type="match status" value="1"/>
</dbReference>